<dbReference type="Proteomes" id="UP000241447">
    <property type="component" value="Chromosome"/>
</dbReference>
<dbReference type="InterPro" id="IPR003462">
    <property type="entry name" value="ODC_Mu_crystall"/>
</dbReference>
<organism evidence="2 3">
    <name type="scientific">Celeribacter baekdonensis</name>
    <dbReference type="NCBI Taxonomy" id="875171"/>
    <lineage>
        <taxon>Bacteria</taxon>
        <taxon>Pseudomonadati</taxon>
        <taxon>Pseudomonadota</taxon>
        <taxon>Alphaproteobacteria</taxon>
        <taxon>Rhodobacterales</taxon>
        <taxon>Roseobacteraceae</taxon>
        <taxon>Celeribacter</taxon>
    </lineage>
</organism>
<dbReference type="OrthoDB" id="9785971at2"/>
<dbReference type="Gene3D" id="3.30.1780.10">
    <property type="entry name" value="ornithine cyclodeaminase, domain 1"/>
    <property type="match status" value="1"/>
</dbReference>
<name>A0A2R4M4L2_9RHOB</name>
<dbReference type="Gene3D" id="3.40.50.720">
    <property type="entry name" value="NAD(P)-binding Rossmann-like Domain"/>
    <property type="match status" value="1"/>
</dbReference>
<protein>
    <submittedName>
        <fullName evidence="2">Ornithine cyclodeaminase</fullName>
    </submittedName>
</protein>
<accession>A0A2R4M4L2</accession>
<reference evidence="2 3" key="1">
    <citation type="submission" date="2018-03" db="EMBL/GenBank/DDBJ databases">
        <title>The Complete Genome of Celeribacter baekdonensis strain LH4, a Thiosulfate-Oxidizing Alphaproteobacterium Isolated from Gulf of Mexico Continental Slope Sediments.</title>
        <authorList>
            <person name="Flood B.E."/>
            <person name="Bailey J.V."/>
            <person name="Leprich D."/>
        </authorList>
    </citation>
    <scope>NUCLEOTIDE SEQUENCE [LARGE SCALE GENOMIC DNA]</scope>
    <source>
        <strain evidence="2 3">LH4</strain>
    </source>
</reference>
<dbReference type="PANTHER" id="PTHR13812">
    <property type="entry name" value="KETIMINE REDUCTASE MU-CRYSTALLIN"/>
    <property type="match status" value="1"/>
</dbReference>
<dbReference type="SUPFAM" id="SSF51735">
    <property type="entry name" value="NAD(P)-binding Rossmann-fold domains"/>
    <property type="match status" value="1"/>
</dbReference>
<dbReference type="RefSeq" id="WP_107720507.1">
    <property type="nucleotide sequence ID" value="NZ_CP028475.1"/>
</dbReference>
<dbReference type="GO" id="GO:0019752">
    <property type="term" value="P:carboxylic acid metabolic process"/>
    <property type="evidence" value="ECO:0007669"/>
    <property type="project" value="UniProtKB-ARBA"/>
</dbReference>
<dbReference type="EMBL" id="CP028475">
    <property type="protein sequence ID" value="AVW92093.1"/>
    <property type="molecule type" value="Genomic_DNA"/>
</dbReference>
<dbReference type="PIRSF" id="PIRSF001439">
    <property type="entry name" value="CryM"/>
    <property type="match status" value="1"/>
</dbReference>
<dbReference type="FunFam" id="3.40.50.720:FF:000311">
    <property type="entry name" value="Ornithine cyclodeaminase"/>
    <property type="match status" value="1"/>
</dbReference>
<dbReference type="KEGG" id="cbak:DA792_14225"/>
<dbReference type="GO" id="GO:0005737">
    <property type="term" value="C:cytoplasm"/>
    <property type="evidence" value="ECO:0007669"/>
    <property type="project" value="TreeGrafter"/>
</dbReference>
<gene>
    <name evidence="2" type="ORF">DA792_14225</name>
</gene>
<evidence type="ECO:0000313" key="2">
    <source>
        <dbReference type="EMBL" id="AVW92093.1"/>
    </source>
</evidence>
<evidence type="ECO:0000313" key="3">
    <source>
        <dbReference type="Proteomes" id="UP000241447"/>
    </source>
</evidence>
<evidence type="ECO:0000256" key="1">
    <source>
        <dbReference type="ARBA" id="ARBA00008903"/>
    </source>
</evidence>
<dbReference type="PANTHER" id="PTHR13812:SF19">
    <property type="entry name" value="KETIMINE REDUCTASE MU-CRYSTALLIN"/>
    <property type="match status" value="1"/>
</dbReference>
<dbReference type="InterPro" id="IPR036291">
    <property type="entry name" value="NAD(P)-bd_dom_sf"/>
</dbReference>
<dbReference type="Pfam" id="PF02423">
    <property type="entry name" value="OCD_Mu_crystall"/>
    <property type="match status" value="1"/>
</dbReference>
<dbReference type="AlphaFoldDB" id="A0A2R4M4L2"/>
<proteinExistence type="inferred from homology"/>
<sequence length="309" mass="32806">MTPRTISYDDVASRFSWCDAVAALRDGHTRPQAQIGDIFLGPADGTLLSRGAYVPGLGYGLKSVTVFDKNAKAGLPTVQGAMLVFEPEHGQLVAIIDSKLVTEIKTAADSVLGATLLARPDSQTLLIVGAGTVARSLIKAYSAVMPSLRQIGIWSRRSAQSEALAQEFASEDLDVFAAPDLATAVAKADIVSTATMARDPILKADWVKEGTHVDLIGAFKADMREADDRLIATGSLFVDSRATTIDHIGELKIPIANGVITADAVKGDLYDLVKAPNSGRQNEQEITLFKNGGGAHLDMMIATFIVDQI</sequence>
<dbReference type="GO" id="GO:0016491">
    <property type="term" value="F:oxidoreductase activity"/>
    <property type="evidence" value="ECO:0007669"/>
    <property type="project" value="UniProtKB-ARBA"/>
</dbReference>
<dbReference type="InterPro" id="IPR023401">
    <property type="entry name" value="ODC_N"/>
</dbReference>
<comment type="similarity">
    <text evidence="1">Belongs to the ornithine cyclodeaminase/mu-crystallin family.</text>
</comment>